<feature type="transmembrane region" description="Helical" evidence="5">
    <location>
        <begin position="191"/>
        <end position="211"/>
    </location>
</feature>
<accession>A0A1B6CCS2</accession>
<dbReference type="AlphaFoldDB" id="A0A1B6CCS2"/>
<gene>
    <name evidence="6" type="ORF">g.6712</name>
</gene>
<feature type="transmembrane region" description="Helical" evidence="5">
    <location>
        <begin position="43"/>
        <end position="66"/>
    </location>
</feature>
<evidence type="ECO:0000256" key="2">
    <source>
        <dbReference type="ARBA" id="ARBA00022692"/>
    </source>
</evidence>
<evidence type="ECO:0000256" key="3">
    <source>
        <dbReference type="ARBA" id="ARBA00022989"/>
    </source>
</evidence>
<keyword evidence="2 5" id="KW-0812">Transmembrane</keyword>
<feature type="transmembrane region" description="Helical" evidence="5">
    <location>
        <begin position="218"/>
        <end position="240"/>
    </location>
</feature>
<feature type="transmembrane region" description="Helical" evidence="5">
    <location>
        <begin position="252"/>
        <end position="274"/>
    </location>
</feature>
<feature type="transmembrane region" description="Helical" evidence="5">
    <location>
        <begin position="161"/>
        <end position="179"/>
    </location>
</feature>
<dbReference type="InterPro" id="IPR003689">
    <property type="entry name" value="ZIP"/>
</dbReference>
<name>A0A1B6CCS2_9HEMI</name>
<comment type="subcellular location">
    <subcellularLocation>
        <location evidence="1">Membrane</location>
        <topology evidence="1">Multi-pass membrane protein</topology>
    </subcellularLocation>
</comment>
<dbReference type="GO" id="GO:0005886">
    <property type="term" value="C:plasma membrane"/>
    <property type="evidence" value="ECO:0007669"/>
    <property type="project" value="TreeGrafter"/>
</dbReference>
<feature type="transmembrane region" description="Helical" evidence="5">
    <location>
        <begin position="78"/>
        <end position="101"/>
    </location>
</feature>
<dbReference type="Pfam" id="PF02535">
    <property type="entry name" value="Zip"/>
    <property type="match status" value="1"/>
</dbReference>
<organism evidence="6">
    <name type="scientific">Clastoptera arizonana</name>
    <name type="common">Arizona spittle bug</name>
    <dbReference type="NCBI Taxonomy" id="38151"/>
    <lineage>
        <taxon>Eukaryota</taxon>
        <taxon>Metazoa</taxon>
        <taxon>Ecdysozoa</taxon>
        <taxon>Arthropoda</taxon>
        <taxon>Hexapoda</taxon>
        <taxon>Insecta</taxon>
        <taxon>Pterygota</taxon>
        <taxon>Neoptera</taxon>
        <taxon>Paraneoptera</taxon>
        <taxon>Hemiptera</taxon>
        <taxon>Auchenorrhyncha</taxon>
        <taxon>Cercopoidea</taxon>
        <taxon>Clastopteridae</taxon>
        <taxon>Clastoptera</taxon>
    </lineage>
</organism>
<evidence type="ECO:0000256" key="5">
    <source>
        <dbReference type="SAM" id="Phobius"/>
    </source>
</evidence>
<feature type="transmembrane region" description="Helical" evidence="5">
    <location>
        <begin position="286"/>
        <end position="304"/>
    </location>
</feature>
<evidence type="ECO:0000256" key="4">
    <source>
        <dbReference type="ARBA" id="ARBA00023136"/>
    </source>
</evidence>
<reference evidence="6" key="1">
    <citation type="submission" date="2015-12" db="EMBL/GenBank/DDBJ databases">
        <title>De novo transcriptome assembly of four potential Pierce s Disease insect vectors from Arizona vineyards.</title>
        <authorList>
            <person name="Tassone E.E."/>
        </authorList>
    </citation>
    <scope>NUCLEOTIDE SEQUENCE</scope>
</reference>
<dbReference type="EMBL" id="GEDC01026163">
    <property type="protein sequence ID" value="JAS11135.1"/>
    <property type="molecule type" value="Transcribed_RNA"/>
</dbReference>
<sequence>MDIVMLKFLILGGIFVLTCVSSLVPQIFISSLRTTIDPDKKTIYTRVIGLLNCFAAGVFLSTALLELLPEVSSSLEKVLHYTLFPVAEFSIAFGFLLVLIIENIAIACNEEGMDTLSTIERLNVRTSDLEREVLQDDDPMIQRIPNLPELVEQKPVPSLRALFLLLALSIHSIFEGLAVGLESDFHSTLRVFFAVLIHKTVIGFSIGLNLLQSEMKLLTVILLSVIFALTTPLGIVFGIYLDNFYHDEQMLVLNGILQGIACGTFLYVTCFEVLPKELDKGRDRLLKILSILIGFSLMCGAIFMHCHSEC</sequence>
<evidence type="ECO:0000313" key="6">
    <source>
        <dbReference type="EMBL" id="JAS11135.1"/>
    </source>
</evidence>
<keyword evidence="4 5" id="KW-0472">Membrane</keyword>
<dbReference type="GO" id="GO:0005385">
    <property type="term" value="F:zinc ion transmembrane transporter activity"/>
    <property type="evidence" value="ECO:0007669"/>
    <property type="project" value="TreeGrafter"/>
</dbReference>
<feature type="transmembrane region" description="Helical" evidence="5">
    <location>
        <begin position="6"/>
        <end position="31"/>
    </location>
</feature>
<proteinExistence type="predicted"/>
<evidence type="ECO:0000256" key="1">
    <source>
        <dbReference type="ARBA" id="ARBA00004141"/>
    </source>
</evidence>
<dbReference type="PANTHER" id="PTHR11040:SF140">
    <property type="entry name" value="ZRT (ZRT), IRT- (IRT-) LIKE PROTEIN TRANSPORTER"/>
    <property type="match status" value="1"/>
</dbReference>
<dbReference type="PANTHER" id="PTHR11040">
    <property type="entry name" value="ZINC/IRON TRANSPORTER"/>
    <property type="match status" value="1"/>
</dbReference>
<protein>
    <submittedName>
        <fullName evidence="6">Uncharacterized protein</fullName>
    </submittedName>
</protein>
<keyword evidence="3 5" id="KW-1133">Transmembrane helix</keyword>